<protein>
    <submittedName>
        <fullName evidence="2">Glycosyl transferase family 2</fullName>
    </submittedName>
</protein>
<evidence type="ECO:0000259" key="1">
    <source>
        <dbReference type="Pfam" id="PF00535"/>
    </source>
</evidence>
<comment type="caution">
    <text evidence="2">The sequence shown here is derived from an EMBL/GenBank/DDBJ whole genome shotgun (WGS) entry which is preliminary data.</text>
</comment>
<dbReference type="Proteomes" id="UP000199663">
    <property type="component" value="Unassembled WGS sequence"/>
</dbReference>
<dbReference type="GO" id="GO:0016740">
    <property type="term" value="F:transferase activity"/>
    <property type="evidence" value="ECO:0007669"/>
    <property type="project" value="UniProtKB-KW"/>
</dbReference>
<reference evidence="2 3" key="1">
    <citation type="submission" date="2016-10" db="EMBL/GenBank/DDBJ databases">
        <authorList>
            <person name="Varghese N."/>
            <person name="Submissions S."/>
        </authorList>
    </citation>
    <scope>NUCLEOTIDE SEQUENCE [LARGE SCALE GENOMIC DNA]</scope>
    <source>
        <strain evidence="2 3">DSM 17997</strain>
    </source>
</reference>
<dbReference type="InterPro" id="IPR029044">
    <property type="entry name" value="Nucleotide-diphossugar_trans"/>
</dbReference>
<feature type="domain" description="Glycosyltransferase 2-like" evidence="1">
    <location>
        <begin position="8"/>
        <end position="135"/>
    </location>
</feature>
<dbReference type="CDD" id="cd00761">
    <property type="entry name" value="Glyco_tranf_GTA_type"/>
    <property type="match status" value="1"/>
</dbReference>
<proteinExistence type="predicted"/>
<evidence type="ECO:0000313" key="2">
    <source>
        <dbReference type="EMBL" id="SDZ20388.1"/>
    </source>
</evidence>
<evidence type="ECO:0000313" key="3">
    <source>
        <dbReference type="Proteomes" id="UP000199663"/>
    </source>
</evidence>
<dbReference type="PANTHER" id="PTHR22916">
    <property type="entry name" value="GLYCOSYLTRANSFERASE"/>
    <property type="match status" value="1"/>
</dbReference>
<dbReference type="Gene3D" id="3.90.550.10">
    <property type="entry name" value="Spore Coat Polysaccharide Biosynthesis Protein SpsA, Chain A"/>
    <property type="match status" value="1"/>
</dbReference>
<keyword evidence="2" id="KW-0808">Transferase</keyword>
<name>A0A1H3R589_9BACT</name>
<dbReference type="PANTHER" id="PTHR22916:SF3">
    <property type="entry name" value="UDP-GLCNAC:BETAGAL BETA-1,3-N-ACETYLGLUCOSAMINYLTRANSFERASE-LIKE PROTEIN 1"/>
    <property type="match status" value="1"/>
</dbReference>
<dbReference type="Pfam" id="PF00535">
    <property type="entry name" value="Glycos_transf_2"/>
    <property type="match status" value="1"/>
</dbReference>
<gene>
    <name evidence="2" type="ORF">SAMN05444412_107176</name>
</gene>
<accession>A0A1H3R589</accession>
<keyword evidence="3" id="KW-1185">Reference proteome</keyword>
<dbReference type="SUPFAM" id="SSF53448">
    <property type="entry name" value="Nucleotide-diphospho-sugar transferases"/>
    <property type="match status" value="1"/>
</dbReference>
<dbReference type="EMBL" id="FNQC01000007">
    <property type="protein sequence ID" value="SDZ20388.1"/>
    <property type="molecule type" value="Genomic_DNA"/>
</dbReference>
<organism evidence="2 3">
    <name type="scientific">Rhodonellum ikkaensis</name>
    <dbReference type="NCBI Taxonomy" id="336829"/>
    <lineage>
        <taxon>Bacteria</taxon>
        <taxon>Pseudomonadati</taxon>
        <taxon>Bacteroidota</taxon>
        <taxon>Cytophagia</taxon>
        <taxon>Cytophagales</taxon>
        <taxon>Cytophagaceae</taxon>
        <taxon>Rhodonellum</taxon>
    </lineage>
</organism>
<dbReference type="InterPro" id="IPR001173">
    <property type="entry name" value="Glyco_trans_2-like"/>
</dbReference>
<dbReference type="RefSeq" id="WP_019597795.1">
    <property type="nucleotide sequence ID" value="NZ_FNQC01000007.1"/>
</dbReference>
<sequence length="217" mass="25198">MKEKVEISVLMSVYNTEFGLVKRAIDSVLAQDFPNFELIVIDDGSDNDPQNLLLQYIIGHEDRITYLRHKNRGQSKSINRGILNSRGKYITILDADDEFESHHLSACLKELQSVDLIASTTKTIVDKEEDYYVPDKRDPSKMIHVDDCVLFATLFGKKEVFQEIDFKDFYAADADFYERAARKYKVKKVDLRTYIYYRNTPNSICSRLKVENISIMN</sequence>